<evidence type="ECO:0000256" key="4">
    <source>
        <dbReference type="ARBA" id="ARBA00022723"/>
    </source>
</evidence>
<evidence type="ECO:0000256" key="5">
    <source>
        <dbReference type="ARBA" id="ARBA00023004"/>
    </source>
</evidence>
<dbReference type="AlphaFoldDB" id="A0A9Y1BM05"/>
<dbReference type="Gene3D" id="3.20.20.70">
    <property type="entry name" value="Aldolase class I"/>
    <property type="match status" value="1"/>
</dbReference>
<sequence>MSKQEYKYVFGPVPSRRLGRSLGISPIPSKTCNFSCVYCQLGRTTNYTNTRKMFYPVLDIVDEVRRALLEKLDIDVITIVGDGEPTLYKGLGELISELKKISQIPIAVITNGALLCEAEVRKEISKADFVLPTLDAPNKELFKRINRPRKELDLDKITEGMIKFRKIFSGQLWLELMLVKDLNDDDNTLKVLKRIFDKIQPDKIFINVPIRPPAEKWVKIPLTERLQEALRILNAESIAHYDQLLVENIDKNSSPEKIILEITQRHPLREDQIFTLFPNVSKNEIMDLLLQMEKKEKIKRVEYNNRIFWQIKKSKKEKYE</sequence>
<proteinExistence type="predicted"/>
<dbReference type="SUPFAM" id="SSF102114">
    <property type="entry name" value="Radical SAM enzymes"/>
    <property type="match status" value="1"/>
</dbReference>
<dbReference type="GO" id="GO:0046872">
    <property type="term" value="F:metal ion binding"/>
    <property type="evidence" value="ECO:0007669"/>
    <property type="project" value="UniProtKB-KW"/>
</dbReference>
<evidence type="ECO:0000256" key="2">
    <source>
        <dbReference type="ARBA" id="ARBA00022485"/>
    </source>
</evidence>
<keyword evidence="3" id="KW-0949">S-adenosyl-L-methionine</keyword>
<dbReference type="SFLD" id="SFLDS00029">
    <property type="entry name" value="Radical_SAM"/>
    <property type="match status" value="1"/>
</dbReference>
<dbReference type="Pfam" id="PF04055">
    <property type="entry name" value="Radical_SAM"/>
    <property type="match status" value="1"/>
</dbReference>
<comment type="cofactor">
    <cofactor evidence="1">
        <name>[4Fe-4S] cluster</name>
        <dbReference type="ChEBI" id="CHEBI:49883"/>
    </cofactor>
</comment>
<protein>
    <submittedName>
        <fullName evidence="8">Radical SAM protein</fullName>
    </submittedName>
</protein>
<keyword evidence="6" id="KW-0411">Iron-sulfur</keyword>
<evidence type="ECO:0000256" key="6">
    <source>
        <dbReference type="ARBA" id="ARBA00023014"/>
    </source>
</evidence>
<dbReference type="GO" id="GO:0003824">
    <property type="term" value="F:catalytic activity"/>
    <property type="evidence" value="ECO:0007669"/>
    <property type="project" value="InterPro"/>
</dbReference>
<evidence type="ECO:0000259" key="7">
    <source>
        <dbReference type="PROSITE" id="PS51918"/>
    </source>
</evidence>
<keyword evidence="4" id="KW-0479">Metal-binding</keyword>
<dbReference type="InterPro" id="IPR013785">
    <property type="entry name" value="Aldolase_TIM"/>
</dbReference>
<keyword evidence="2" id="KW-0004">4Fe-4S</keyword>
<dbReference type="SMART" id="SM00729">
    <property type="entry name" value="Elp3"/>
    <property type="match status" value="1"/>
</dbReference>
<dbReference type="InterPro" id="IPR058240">
    <property type="entry name" value="rSAM_sf"/>
</dbReference>
<dbReference type="EMBL" id="CP084166">
    <property type="protein sequence ID" value="UJG41513.1"/>
    <property type="molecule type" value="Genomic_DNA"/>
</dbReference>
<dbReference type="PROSITE" id="PS51918">
    <property type="entry name" value="RADICAL_SAM"/>
    <property type="match status" value="1"/>
</dbReference>
<keyword evidence="5" id="KW-0408">Iron</keyword>
<evidence type="ECO:0000313" key="8">
    <source>
        <dbReference type="EMBL" id="UJG41513.1"/>
    </source>
</evidence>
<dbReference type="InterPro" id="IPR040084">
    <property type="entry name" value="GTPase_Obg"/>
</dbReference>
<dbReference type="SFLD" id="SFLDG01083">
    <property type="entry name" value="Uncharacterised_Radical_SAM_Su"/>
    <property type="match status" value="1"/>
</dbReference>
<dbReference type="GO" id="GO:0051539">
    <property type="term" value="F:4 iron, 4 sulfur cluster binding"/>
    <property type="evidence" value="ECO:0007669"/>
    <property type="project" value="UniProtKB-KW"/>
</dbReference>
<reference evidence="8" key="1">
    <citation type="journal article" date="2022" name="Nat. Microbiol.">
        <title>Unique mobile elements and scalable gene flow at the prokaryote-eukaryote boundary revealed by circularized Asgard archaea genomes.</title>
        <authorList>
            <person name="Wu F."/>
            <person name="Speth D.R."/>
            <person name="Philosof A."/>
            <person name="Cremiere A."/>
            <person name="Narayanan A."/>
            <person name="Barco R.A."/>
            <person name="Connon S.A."/>
            <person name="Amend J.P."/>
            <person name="Antoshechkin I.A."/>
            <person name="Orphan V.J."/>
        </authorList>
    </citation>
    <scope>NUCLEOTIDE SEQUENCE</scope>
    <source>
        <strain evidence="8">PM71</strain>
    </source>
</reference>
<dbReference type="Proteomes" id="UP001201020">
    <property type="component" value="Chromosome"/>
</dbReference>
<feature type="domain" description="Radical SAM core" evidence="7">
    <location>
        <begin position="16"/>
        <end position="242"/>
    </location>
</feature>
<dbReference type="PANTHER" id="PTHR43787:SF11">
    <property type="entry name" value="UPF0026 PROTEIN SLR1464"/>
    <property type="match status" value="1"/>
</dbReference>
<evidence type="ECO:0000256" key="3">
    <source>
        <dbReference type="ARBA" id="ARBA00022691"/>
    </source>
</evidence>
<dbReference type="CDD" id="cd01335">
    <property type="entry name" value="Radical_SAM"/>
    <property type="match status" value="1"/>
</dbReference>
<gene>
    <name evidence="8" type="ORF">K9W45_03380</name>
</gene>
<evidence type="ECO:0000256" key="1">
    <source>
        <dbReference type="ARBA" id="ARBA00001966"/>
    </source>
</evidence>
<dbReference type="InterPro" id="IPR007197">
    <property type="entry name" value="rSAM"/>
</dbReference>
<accession>A0A9Y1BM05</accession>
<dbReference type="PANTHER" id="PTHR43787">
    <property type="entry name" value="FEMO COFACTOR BIOSYNTHESIS PROTEIN NIFB-RELATED"/>
    <property type="match status" value="1"/>
</dbReference>
<name>A0A9Y1BM05_9ARCH</name>
<organism evidence="8">
    <name type="scientific">Candidatus Heimdallarchaeum aukensis</name>
    <dbReference type="NCBI Taxonomy" id="2876573"/>
    <lineage>
        <taxon>Archaea</taxon>
        <taxon>Promethearchaeati</taxon>
        <taxon>Candidatus Heimdallarchaeota</taxon>
        <taxon>Candidatus Heimdallarchaeia (ex Rinke et al. 2021) (nom. nud.)</taxon>
        <taxon>Candidatus Heimdallarchaeales</taxon>
        <taxon>Candidatus Heimdallarchaeaceae</taxon>
        <taxon>Candidatus Heimdallarchaeum</taxon>
    </lineage>
</organism>
<dbReference type="InterPro" id="IPR006638">
    <property type="entry name" value="Elp3/MiaA/NifB-like_rSAM"/>
</dbReference>